<proteinExistence type="predicted"/>
<dbReference type="Proteomes" id="UP000239322">
    <property type="component" value="Unassembled WGS sequence"/>
</dbReference>
<dbReference type="EMBL" id="PVLV01000275">
    <property type="protein sequence ID" value="PRH77813.1"/>
    <property type="molecule type" value="Genomic_DNA"/>
</dbReference>
<evidence type="ECO:0000313" key="1">
    <source>
        <dbReference type="EMBL" id="PRH77813.1"/>
    </source>
</evidence>
<organism evidence="1 2">
    <name type="scientific">Streptomyces solincola</name>
    <dbReference type="NCBI Taxonomy" id="2100817"/>
    <lineage>
        <taxon>Bacteria</taxon>
        <taxon>Bacillati</taxon>
        <taxon>Actinomycetota</taxon>
        <taxon>Actinomycetes</taxon>
        <taxon>Kitasatosporales</taxon>
        <taxon>Streptomycetaceae</taxon>
        <taxon>Streptomyces</taxon>
    </lineage>
</organism>
<reference evidence="1 2" key="1">
    <citation type="submission" date="2018-03" db="EMBL/GenBank/DDBJ databases">
        <title>Novel Streptomyces sp. from soil.</title>
        <authorList>
            <person name="Tan G.Y.A."/>
            <person name="Lee Z.Y."/>
        </authorList>
    </citation>
    <scope>NUCLEOTIDE SEQUENCE [LARGE SCALE GENOMIC DNA]</scope>
    <source>
        <strain evidence="1 2">ST5x</strain>
    </source>
</reference>
<comment type="caution">
    <text evidence="1">The sequence shown here is derived from an EMBL/GenBank/DDBJ whole genome shotgun (WGS) entry which is preliminary data.</text>
</comment>
<gene>
    <name evidence="1" type="ORF">C6N75_18220</name>
</gene>
<keyword evidence="2" id="KW-1185">Reference proteome</keyword>
<dbReference type="AlphaFoldDB" id="A0A2S9PTW2"/>
<protein>
    <submittedName>
        <fullName evidence="1">Uncharacterized protein</fullName>
    </submittedName>
</protein>
<accession>A0A2S9PTW2</accession>
<evidence type="ECO:0000313" key="2">
    <source>
        <dbReference type="Proteomes" id="UP000239322"/>
    </source>
</evidence>
<sequence length="121" mass="12304">MLDQADILLPAHAGMVPSTGRGCISARPAPRARGDGPAGAMGIVMEALCSPRTRGWGPATSPSCRHSQTCSLRTRGRLRPQAVGHGGGGPYHRGRISVGEAAGEAAAVRATVVCPPVGCRV</sequence>
<name>A0A2S9PTW2_9ACTN</name>